<protein>
    <submittedName>
        <fullName evidence="4">SAM-dependent methyltransferase</fullName>
    </submittedName>
</protein>
<evidence type="ECO:0000313" key="4">
    <source>
        <dbReference type="EMBL" id="CAA9229628.1"/>
    </source>
</evidence>
<dbReference type="EMBL" id="CADCTM010000134">
    <property type="protein sequence ID" value="CAA9229628.1"/>
    <property type="molecule type" value="Genomic_DNA"/>
</dbReference>
<feature type="domain" description="Methyltransferase" evidence="3">
    <location>
        <begin position="52"/>
        <end position="142"/>
    </location>
</feature>
<evidence type="ECO:0000259" key="3">
    <source>
        <dbReference type="Pfam" id="PF13649"/>
    </source>
</evidence>
<dbReference type="SUPFAM" id="SSF53335">
    <property type="entry name" value="S-adenosyl-L-methionine-dependent methyltransferases"/>
    <property type="match status" value="1"/>
</dbReference>
<dbReference type="InterPro" id="IPR041698">
    <property type="entry name" value="Methyltransf_25"/>
</dbReference>
<dbReference type="Gene3D" id="3.40.50.150">
    <property type="entry name" value="Vaccinia Virus protein VP39"/>
    <property type="match status" value="1"/>
</dbReference>
<keyword evidence="2 4" id="KW-0808">Transferase</keyword>
<reference evidence="4" key="1">
    <citation type="submission" date="2020-02" db="EMBL/GenBank/DDBJ databases">
        <authorList>
            <person name="Meier V. D."/>
        </authorList>
    </citation>
    <scope>NUCLEOTIDE SEQUENCE</scope>
    <source>
        <strain evidence="4">AVDCRST_MAG92</strain>
    </source>
</reference>
<dbReference type="CDD" id="cd02440">
    <property type="entry name" value="AdoMet_MTases"/>
    <property type="match status" value="1"/>
</dbReference>
<dbReference type="AlphaFoldDB" id="A0A6J4HQ30"/>
<dbReference type="PANTHER" id="PTHR43861:SF1">
    <property type="entry name" value="TRANS-ACONITATE 2-METHYLTRANSFERASE"/>
    <property type="match status" value="1"/>
</dbReference>
<dbReference type="InterPro" id="IPR029063">
    <property type="entry name" value="SAM-dependent_MTases_sf"/>
</dbReference>
<organism evidence="4">
    <name type="scientific">uncultured Coleofasciculus sp</name>
    <dbReference type="NCBI Taxonomy" id="1267456"/>
    <lineage>
        <taxon>Bacteria</taxon>
        <taxon>Bacillati</taxon>
        <taxon>Cyanobacteriota</taxon>
        <taxon>Cyanophyceae</taxon>
        <taxon>Coleofasciculales</taxon>
        <taxon>Coleofasciculaceae</taxon>
        <taxon>Coleofasciculus</taxon>
        <taxon>environmental samples</taxon>
    </lineage>
</organism>
<proteinExistence type="predicted"/>
<dbReference type="Gene3D" id="2.20.25.110">
    <property type="entry name" value="S-adenosyl-L-methionine-dependent methyltransferases"/>
    <property type="match status" value="1"/>
</dbReference>
<dbReference type="Pfam" id="PF13649">
    <property type="entry name" value="Methyltransf_25"/>
    <property type="match status" value="1"/>
</dbReference>
<accession>A0A6J4HQ30</accession>
<gene>
    <name evidence="4" type="ORF">AVDCRST_MAG92-973</name>
</gene>
<evidence type="ECO:0000256" key="1">
    <source>
        <dbReference type="ARBA" id="ARBA00022603"/>
    </source>
</evidence>
<dbReference type="GO" id="GO:0008168">
    <property type="term" value="F:methyltransferase activity"/>
    <property type="evidence" value="ECO:0007669"/>
    <property type="project" value="UniProtKB-KW"/>
</dbReference>
<sequence>MPLSSATRYSEYDAFARIHRESWGPELRQWLPDIEKFIRQHLPENIPTQPKILDLCCGTGELAQGLHQKGYQVTGLDGSEEMLRYARQNSPDSEFILDDARFFKLPPTFHGVISTTYGLNHVITIEELTSVFRNVYAALLTHGVFIFDLKLDEFYRASWHNSVLGDIKDEYVWTMSRCYNSQERLGYIKTAIFQILDNQWQRSNLTWQVKGYFQDEIEFALQDVGFKNIHVYDVERDFKQQGCAGITYIVGYK</sequence>
<name>A0A6J4HQ30_9CYAN</name>
<dbReference type="GO" id="GO:0032259">
    <property type="term" value="P:methylation"/>
    <property type="evidence" value="ECO:0007669"/>
    <property type="project" value="UniProtKB-KW"/>
</dbReference>
<evidence type="ECO:0000256" key="2">
    <source>
        <dbReference type="ARBA" id="ARBA00022679"/>
    </source>
</evidence>
<keyword evidence="1 4" id="KW-0489">Methyltransferase</keyword>
<dbReference type="PANTHER" id="PTHR43861">
    <property type="entry name" value="TRANS-ACONITATE 2-METHYLTRANSFERASE-RELATED"/>
    <property type="match status" value="1"/>
</dbReference>